<comment type="caution">
    <text evidence="1">The sequence shown here is derived from an EMBL/GenBank/DDBJ whole genome shotgun (WGS) entry which is preliminary data.</text>
</comment>
<organism evidence="1 2">
    <name type="scientific">Durusdinium trenchii</name>
    <dbReference type="NCBI Taxonomy" id="1381693"/>
    <lineage>
        <taxon>Eukaryota</taxon>
        <taxon>Sar</taxon>
        <taxon>Alveolata</taxon>
        <taxon>Dinophyceae</taxon>
        <taxon>Suessiales</taxon>
        <taxon>Symbiodiniaceae</taxon>
        <taxon>Durusdinium</taxon>
    </lineage>
</organism>
<accession>A0ABP0Q9T9</accession>
<gene>
    <name evidence="1" type="ORF">CCMP2556_LOCUS41147</name>
</gene>
<name>A0ABP0Q9T9_9DINO</name>
<dbReference type="EMBL" id="CAXAMN010024217">
    <property type="protein sequence ID" value="CAK9084650.1"/>
    <property type="molecule type" value="Genomic_DNA"/>
</dbReference>
<protein>
    <submittedName>
        <fullName evidence="1">Uncharacterized protein</fullName>
    </submittedName>
</protein>
<reference evidence="1 2" key="1">
    <citation type="submission" date="2024-02" db="EMBL/GenBank/DDBJ databases">
        <authorList>
            <person name="Chen Y."/>
            <person name="Shah S."/>
            <person name="Dougan E. K."/>
            <person name="Thang M."/>
            <person name="Chan C."/>
        </authorList>
    </citation>
    <scope>NUCLEOTIDE SEQUENCE [LARGE SCALE GENOMIC DNA]</scope>
</reference>
<evidence type="ECO:0000313" key="2">
    <source>
        <dbReference type="Proteomes" id="UP001642484"/>
    </source>
</evidence>
<evidence type="ECO:0000313" key="1">
    <source>
        <dbReference type="EMBL" id="CAK9084650.1"/>
    </source>
</evidence>
<dbReference type="Proteomes" id="UP001642484">
    <property type="component" value="Unassembled WGS sequence"/>
</dbReference>
<proteinExistence type="predicted"/>
<sequence length="353" mass="41139">MESSILVRLLQVQAPKVWIATVLLLLWQSNLVFTEGGNIDFIEIFSGQAKVTQYWSEQGYRCCKVDLDYDECMDFNACGGFLLCAHLILNQVPDRCNLLAPVCGSWSAVSRGSTLRSYINPMGRHCPSVDSGNRMVSRCVLLILLMMSKNLRWLLEQPHQSLLPRHKRMEWLLNRVVFVHIVYFWMMHYNKKSPKRSMMLSNMSSISMLDLGVLTKKQRDIPDRLETTCKYLDKDGILRYQGNKQLKSTQFYSREFGKKLLEVYQAAQADSSRLDLRTRPEIDSRKTDRELFENLPLGDIWYESDCHKAFEYLYNSKYLRIPTSWAPTIQSFRTDLLEEVKRIESNPDGRDCI</sequence>
<keyword evidence="2" id="KW-1185">Reference proteome</keyword>